<name>A0A5Q2MLU3_9ACTN</name>
<organism evidence="3 4">
    <name type="scientific">Aeromicrobium yanjiei</name>
    <dbReference type="NCBI Taxonomy" id="2662028"/>
    <lineage>
        <taxon>Bacteria</taxon>
        <taxon>Bacillati</taxon>
        <taxon>Actinomycetota</taxon>
        <taxon>Actinomycetes</taxon>
        <taxon>Propionibacteriales</taxon>
        <taxon>Nocardioidaceae</taxon>
        <taxon>Aeromicrobium</taxon>
    </lineage>
</organism>
<keyword evidence="2" id="KW-0732">Signal</keyword>
<evidence type="ECO:0000256" key="2">
    <source>
        <dbReference type="SAM" id="SignalP"/>
    </source>
</evidence>
<feature type="signal peptide" evidence="2">
    <location>
        <begin position="1"/>
        <end position="21"/>
    </location>
</feature>
<feature type="region of interest" description="Disordered" evidence="1">
    <location>
        <begin position="18"/>
        <end position="56"/>
    </location>
</feature>
<dbReference type="Proteomes" id="UP000392064">
    <property type="component" value="Chromosome"/>
</dbReference>
<evidence type="ECO:0000313" key="4">
    <source>
        <dbReference type="Proteomes" id="UP000392064"/>
    </source>
</evidence>
<evidence type="ECO:0000256" key="1">
    <source>
        <dbReference type="SAM" id="MobiDB-lite"/>
    </source>
</evidence>
<feature type="compositionally biased region" description="Low complexity" evidence="1">
    <location>
        <begin position="26"/>
        <end position="56"/>
    </location>
</feature>
<proteinExistence type="predicted"/>
<protein>
    <recommendedName>
        <fullName evidence="5">Nuclear transport factor 2 family protein</fullName>
    </recommendedName>
</protein>
<dbReference type="PROSITE" id="PS51257">
    <property type="entry name" value="PROKAR_LIPOPROTEIN"/>
    <property type="match status" value="1"/>
</dbReference>
<reference evidence="3 4" key="1">
    <citation type="submission" date="2019-11" db="EMBL/GenBank/DDBJ databases">
        <authorList>
            <person name="Li J."/>
        </authorList>
    </citation>
    <scope>NUCLEOTIDE SEQUENCE [LARGE SCALE GENOMIC DNA]</scope>
    <source>
        <strain evidence="3 4">MF47</strain>
    </source>
</reference>
<dbReference type="AlphaFoldDB" id="A0A5Q2MLU3"/>
<accession>A0A5Q2MLU3</accession>
<evidence type="ECO:0008006" key="5">
    <source>
        <dbReference type="Google" id="ProtNLM"/>
    </source>
</evidence>
<sequence length="204" mass="22387">MKRRVLLITVPVLLLSACGGSDDTRTSTPARTTSAATTSPTQTEAPTPTETPLPTTTPEAAKVAITVLGSSVAKTAEEKSVVEAWMIYWDAVATTYDELEPAPGLDRSRGKPLKDVMDYLDLLKARNHRSVGWTRDHVLGVSVDGDSAVLRACSENFSFEVDADDNPVEDVTPFYWTTARLSRDDGRWILTSVDTDRLQQDCRR</sequence>
<evidence type="ECO:0000313" key="3">
    <source>
        <dbReference type="EMBL" id="QGG42062.1"/>
    </source>
</evidence>
<keyword evidence="4" id="KW-1185">Reference proteome</keyword>
<dbReference type="KEGG" id="aef:GEV26_12155"/>
<dbReference type="RefSeq" id="WP_153653387.1">
    <property type="nucleotide sequence ID" value="NZ_CP045737.1"/>
</dbReference>
<dbReference type="EMBL" id="CP045737">
    <property type="protein sequence ID" value="QGG42062.1"/>
    <property type="molecule type" value="Genomic_DNA"/>
</dbReference>
<gene>
    <name evidence="3" type="ORF">GEV26_12155</name>
</gene>
<feature type="chain" id="PRO_5024413603" description="Nuclear transport factor 2 family protein" evidence="2">
    <location>
        <begin position="22"/>
        <end position="204"/>
    </location>
</feature>